<evidence type="ECO:0000256" key="1">
    <source>
        <dbReference type="SAM" id="Phobius"/>
    </source>
</evidence>
<gene>
    <name evidence="2" type="ORF">HPB52_012809</name>
</gene>
<dbReference type="AlphaFoldDB" id="A0A9D4SX79"/>
<feature type="transmembrane region" description="Helical" evidence="1">
    <location>
        <begin position="53"/>
        <end position="72"/>
    </location>
</feature>
<organism evidence="2 3">
    <name type="scientific">Rhipicephalus sanguineus</name>
    <name type="common">Brown dog tick</name>
    <name type="synonym">Ixodes sanguineus</name>
    <dbReference type="NCBI Taxonomy" id="34632"/>
    <lineage>
        <taxon>Eukaryota</taxon>
        <taxon>Metazoa</taxon>
        <taxon>Ecdysozoa</taxon>
        <taxon>Arthropoda</taxon>
        <taxon>Chelicerata</taxon>
        <taxon>Arachnida</taxon>
        <taxon>Acari</taxon>
        <taxon>Parasitiformes</taxon>
        <taxon>Ixodida</taxon>
        <taxon>Ixodoidea</taxon>
        <taxon>Ixodidae</taxon>
        <taxon>Rhipicephalinae</taxon>
        <taxon>Rhipicephalus</taxon>
        <taxon>Rhipicephalus</taxon>
    </lineage>
</organism>
<dbReference type="Proteomes" id="UP000821837">
    <property type="component" value="Unassembled WGS sequence"/>
</dbReference>
<keyword evidence="1" id="KW-1133">Transmembrane helix</keyword>
<accession>A0A9D4SX79</accession>
<feature type="transmembrane region" description="Helical" evidence="1">
    <location>
        <begin position="12"/>
        <end position="33"/>
    </location>
</feature>
<keyword evidence="3" id="KW-1185">Reference proteome</keyword>
<dbReference type="VEuPathDB" id="VectorBase:RSAN_049186"/>
<dbReference type="EMBL" id="JABSTV010001250">
    <property type="protein sequence ID" value="KAH7956811.1"/>
    <property type="molecule type" value="Genomic_DNA"/>
</dbReference>
<keyword evidence="1" id="KW-0472">Membrane</keyword>
<name>A0A9D4SX79_RHISA</name>
<proteinExistence type="predicted"/>
<sequence>MFFGSCCQMPSVGFIVFVYGVANFLAFVGETTYSLATIAEMPEADHYPEYFRAVVNGIVRVMTMSMCAWWIVSANQARARGMKIAFAWILLRAVGNVMYAYGSVLYETVLMAFVLSRMHVFYCLMTAPEHWQDHEKEQEPPADKTPAVAPAKTPVLTGACMVRAAESPVLGPQCHDSLATSTAEMPRRTRVYKKVNKDDPVFSEEHVERLNGETGSTGLEFELVDAHRMKVKMDRSKASTYARDLPAASGSEYESGGEGVLLYFSKTSENTTFQVWIEETEERAPDGTTTKVYKACLKAVSGVSGLLKKLLKWVVQKLLAFTK</sequence>
<evidence type="ECO:0000313" key="2">
    <source>
        <dbReference type="EMBL" id="KAH7956811.1"/>
    </source>
</evidence>
<protein>
    <submittedName>
        <fullName evidence="2">Uncharacterized protein</fullName>
    </submittedName>
</protein>
<evidence type="ECO:0000313" key="3">
    <source>
        <dbReference type="Proteomes" id="UP000821837"/>
    </source>
</evidence>
<comment type="caution">
    <text evidence="2">The sequence shown here is derived from an EMBL/GenBank/DDBJ whole genome shotgun (WGS) entry which is preliminary data.</text>
</comment>
<keyword evidence="1" id="KW-0812">Transmembrane</keyword>
<reference evidence="2" key="2">
    <citation type="submission" date="2021-09" db="EMBL/GenBank/DDBJ databases">
        <authorList>
            <person name="Jia N."/>
            <person name="Wang J."/>
            <person name="Shi W."/>
            <person name="Du L."/>
            <person name="Sun Y."/>
            <person name="Zhan W."/>
            <person name="Jiang J."/>
            <person name="Wang Q."/>
            <person name="Zhang B."/>
            <person name="Ji P."/>
            <person name="Sakyi L.B."/>
            <person name="Cui X."/>
            <person name="Yuan T."/>
            <person name="Jiang B."/>
            <person name="Yang W."/>
            <person name="Lam T.T.-Y."/>
            <person name="Chang Q."/>
            <person name="Ding S."/>
            <person name="Wang X."/>
            <person name="Zhu J."/>
            <person name="Ruan X."/>
            <person name="Zhao L."/>
            <person name="Wei J."/>
            <person name="Que T."/>
            <person name="Du C."/>
            <person name="Cheng J."/>
            <person name="Dai P."/>
            <person name="Han X."/>
            <person name="Huang E."/>
            <person name="Gao Y."/>
            <person name="Liu J."/>
            <person name="Shao H."/>
            <person name="Ye R."/>
            <person name="Li L."/>
            <person name="Wei W."/>
            <person name="Wang X."/>
            <person name="Wang C."/>
            <person name="Huo Q."/>
            <person name="Li W."/>
            <person name="Guo W."/>
            <person name="Chen H."/>
            <person name="Chen S."/>
            <person name="Zhou L."/>
            <person name="Zhou L."/>
            <person name="Ni X."/>
            <person name="Tian J."/>
            <person name="Zhou Y."/>
            <person name="Sheng Y."/>
            <person name="Liu T."/>
            <person name="Pan Y."/>
            <person name="Xia L."/>
            <person name="Li J."/>
            <person name="Zhao F."/>
            <person name="Cao W."/>
        </authorList>
    </citation>
    <scope>NUCLEOTIDE SEQUENCE</scope>
    <source>
        <strain evidence="2">Rsan-2018</strain>
        <tissue evidence="2">Larvae</tissue>
    </source>
</reference>
<reference evidence="2" key="1">
    <citation type="journal article" date="2020" name="Cell">
        <title>Large-Scale Comparative Analyses of Tick Genomes Elucidate Their Genetic Diversity and Vector Capacities.</title>
        <authorList>
            <consortium name="Tick Genome and Microbiome Consortium (TIGMIC)"/>
            <person name="Jia N."/>
            <person name="Wang J."/>
            <person name="Shi W."/>
            <person name="Du L."/>
            <person name="Sun Y."/>
            <person name="Zhan W."/>
            <person name="Jiang J.F."/>
            <person name="Wang Q."/>
            <person name="Zhang B."/>
            <person name="Ji P."/>
            <person name="Bell-Sakyi L."/>
            <person name="Cui X.M."/>
            <person name="Yuan T.T."/>
            <person name="Jiang B.G."/>
            <person name="Yang W.F."/>
            <person name="Lam T.T."/>
            <person name="Chang Q.C."/>
            <person name="Ding S.J."/>
            <person name="Wang X.J."/>
            <person name="Zhu J.G."/>
            <person name="Ruan X.D."/>
            <person name="Zhao L."/>
            <person name="Wei J.T."/>
            <person name="Ye R.Z."/>
            <person name="Que T.C."/>
            <person name="Du C.H."/>
            <person name="Zhou Y.H."/>
            <person name="Cheng J.X."/>
            <person name="Dai P.F."/>
            <person name="Guo W.B."/>
            <person name="Han X.H."/>
            <person name="Huang E.J."/>
            <person name="Li L.F."/>
            <person name="Wei W."/>
            <person name="Gao Y.C."/>
            <person name="Liu J.Z."/>
            <person name="Shao H.Z."/>
            <person name="Wang X."/>
            <person name="Wang C.C."/>
            <person name="Yang T.C."/>
            <person name="Huo Q.B."/>
            <person name="Li W."/>
            <person name="Chen H.Y."/>
            <person name="Chen S.E."/>
            <person name="Zhou L.G."/>
            <person name="Ni X.B."/>
            <person name="Tian J.H."/>
            <person name="Sheng Y."/>
            <person name="Liu T."/>
            <person name="Pan Y.S."/>
            <person name="Xia L.Y."/>
            <person name="Li J."/>
            <person name="Zhao F."/>
            <person name="Cao W.C."/>
        </authorList>
    </citation>
    <scope>NUCLEOTIDE SEQUENCE</scope>
    <source>
        <strain evidence="2">Rsan-2018</strain>
    </source>
</reference>